<dbReference type="AlphaFoldDB" id="A0A1I6IMQ1"/>
<dbReference type="InterPro" id="IPR016709">
    <property type="entry name" value="HadA-like"/>
</dbReference>
<proteinExistence type="predicted"/>
<name>A0A1I6IMQ1_9GAMM</name>
<sequence>MIDTDFIGFRLPVHTQLVDKGRLRFFAKAIGETNPVYLDEDSAKAAGWRSLPVPPTFLFCLDMERDNPYDYMVTLGIELGKVLHGEQQFSYHQVACAGDRLTFDSRITDIYQKKEGAMEFVVRDTAVVRETGEQKQEKVADLRSIIIIRHR</sequence>
<evidence type="ECO:0000259" key="1">
    <source>
        <dbReference type="Pfam" id="PF13452"/>
    </source>
</evidence>
<evidence type="ECO:0000313" key="2">
    <source>
        <dbReference type="EMBL" id="SFR68002.1"/>
    </source>
</evidence>
<reference evidence="2 3" key="1">
    <citation type="submission" date="2016-10" db="EMBL/GenBank/DDBJ databases">
        <authorList>
            <person name="de Groot N.N."/>
        </authorList>
    </citation>
    <scope>NUCLEOTIDE SEQUENCE [LARGE SCALE GENOMIC DNA]</scope>
    <source>
        <strain evidence="2 3">CGMCC 1.9167</strain>
    </source>
</reference>
<dbReference type="Pfam" id="PF13452">
    <property type="entry name" value="FAS1_DH_region"/>
    <property type="match status" value="1"/>
</dbReference>
<dbReference type="InterPro" id="IPR029069">
    <property type="entry name" value="HotDog_dom_sf"/>
</dbReference>
<organism evidence="2 3">
    <name type="scientific">Marinobacter daqiaonensis</name>
    <dbReference type="NCBI Taxonomy" id="650891"/>
    <lineage>
        <taxon>Bacteria</taxon>
        <taxon>Pseudomonadati</taxon>
        <taxon>Pseudomonadota</taxon>
        <taxon>Gammaproteobacteria</taxon>
        <taxon>Pseudomonadales</taxon>
        <taxon>Marinobacteraceae</taxon>
        <taxon>Marinobacter</taxon>
    </lineage>
</organism>
<accession>A0A1I6IMQ1</accession>
<dbReference type="SUPFAM" id="SSF54637">
    <property type="entry name" value="Thioesterase/thiol ester dehydrase-isomerase"/>
    <property type="match status" value="1"/>
</dbReference>
<dbReference type="OrthoDB" id="3182121at2"/>
<dbReference type="Proteomes" id="UP000198644">
    <property type="component" value="Unassembled WGS sequence"/>
</dbReference>
<protein>
    <submittedName>
        <fullName evidence="2">N-terminal half of MaoC dehydratase</fullName>
    </submittedName>
</protein>
<dbReference type="EMBL" id="FOYW01000001">
    <property type="protein sequence ID" value="SFR68002.1"/>
    <property type="molecule type" value="Genomic_DNA"/>
</dbReference>
<dbReference type="InterPro" id="IPR039569">
    <property type="entry name" value="FAS1-like_DH_region"/>
</dbReference>
<dbReference type="STRING" id="650891.SAMN05216203_2494"/>
<dbReference type="PIRSF" id="PIRSF018072">
    <property type="entry name" value="UCP018072"/>
    <property type="match status" value="1"/>
</dbReference>
<feature type="domain" description="FAS1-like dehydratase" evidence="1">
    <location>
        <begin position="6"/>
        <end position="133"/>
    </location>
</feature>
<dbReference type="RefSeq" id="WP_092012902.1">
    <property type="nucleotide sequence ID" value="NZ_FOYW01000001.1"/>
</dbReference>
<dbReference type="CDD" id="cd03441">
    <property type="entry name" value="R_hydratase_like"/>
    <property type="match status" value="1"/>
</dbReference>
<keyword evidence="3" id="KW-1185">Reference proteome</keyword>
<gene>
    <name evidence="2" type="ORF">SAMN05216203_2494</name>
</gene>
<evidence type="ECO:0000313" key="3">
    <source>
        <dbReference type="Proteomes" id="UP000198644"/>
    </source>
</evidence>
<dbReference type="Gene3D" id="3.10.129.10">
    <property type="entry name" value="Hotdog Thioesterase"/>
    <property type="match status" value="1"/>
</dbReference>